<evidence type="ECO:0000256" key="1">
    <source>
        <dbReference type="ARBA" id="ARBA00022723"/>
    </source>
</evidence>
<dbReference type="GO" id="GO:0005507">
    <property type="term" value="F:copper ion binding"/>
    <property type="evidence" value="ECO:0007669"/>
    <property type="project" value="InterPro"/>
</dbReference>
<dbReference type="InterPro" id="IPR006311">
    <property type="entry name" value="TAT_signal"/>
</dbReference>
<dbReference type="PANTHER" id="PTHR11709">
    <property type="entry name" value="MULTI-COPPER OXIDASE"/>
    <property type="match status" value="1"/>
</dbReference>
<reference evidence="7" key="1">
    <citation type="submission" date="2012-02" db="EMBL/GenBank/DDBJ databases">
        <title>The complete genome of Frateuria aurantia DSM 6220.</title>
        <authorList>
            <consortium name="US DOE Joint Genome Institute (JGI-PGF)"/>
            <person name="Lucas S."/>
            <person name="Copeland A."/>
            <person name="Lapidus A."/>
            <person name="Glavina del Rio T."/>
            <person name="Dalin E."/>
            <person name="Tice H."/>
            <person name="Bruce D."/>
            <person name="Goodwin L."/>
            <person name="Pitluck S."/>
            <person name="Peters L."/>
            <person name="Ovchinnikova G."/>
            <person name="Teshima H."/>
            <person name="Kyrpides N."/>
            <person name="Mavromatis K."/>
            <person name="Ivanova N."/>
            <person name="Brettin T."/>
            <person name="Detter J.C."/>
            <person name="Han C."/>
            <person name="Larimer F."/>
            <person name="Land M."/>
            <person name="Hauser L."/>
            <person name="Markowitz V."/>
            <person name="Cheng J.-F."/>
            <person name="Hugenholtz P."/>
            <person name="Woyke T."/>
            <person name="Wu D."/>
            <person name="Brambilla E."/>
            <person name="Klenk H.-P."/>
            <person name="Eisen J.A."/>
        </authorList>
    </citation>
    <scope>NUCLEOTIDE SEQUENCE</scope>
    <source>
        <strain evidence="7">DSM 6220</strain>
    </source>
</reference>
<feature type="domain" description="Plastocyanin-like" evidence="5">
    <location>
        <begin position="438"/>
        <end position="550"/>
    </location>
</feature>
<dbReference type="NCBIfam" id="TIGR01480">
    <property type="entry name" value="copper_res_A"/>
    <property type="match status" value="1"/>
</dbReference>
<dbReference type="InterPro" id="IPR034279">
    <property type="entry name" value="CuRO_3_CopA"/>
</dbReference>
<evidence type="ECO:0000256" key="2">
    <source>
        <dbReference type="ARBA" id="ARBA00023002"/>
    </source>
</evidence>
<dbReference type="Pfam" id="PF07731">
    <property type="entry name" value="Cu-oxidase_2"/>
    <property type="match status" value="1"/>
</dbReference>
<dbReference type="PROSITE" id="PS00080">
    <property type="entry name" value="MULTICOPPER_OXIDASE2"/>
    <property type="match status" value="1"/>
</dbReference>
<dbReference type="InterPro" id="IPR033138">
    <property type="entry name" value="Cu_oxidase_CS"/>
</dbReference>
<dbReference type="PROSITE" id="PS00079">
    <property type="entry name" value="MULTICOPPER_OXIDASE1"/>
    <property type="match status" value="2"/>
</dbReference>
<dbReference type="KEGG" id="fau:Fraau_1695"/>
<keyword evidence="2" id="KW-0560">Oxidoreductase</keyword>
<dbReference type="Gene3D" id="2.60.40.420">
    <property type="entry name" value="Cupredoxins - blue copper proteins"/>
    <property type="match status" value="3"/>
</dbReference>
<dbReference type="PROSITE" id="PS51318">
    <property type="entry name" value="TAT"/>
    <property type="match status" value="1"/>
</dbReference>
<dbReference type="CDD" id="cd13874">
    <property type="entry name" value="CuRO_2_CopA"/>
    <property type="match status" value="1"/>
</dbReference>
<dbReference type="SUPFAM" id="SSF49503">
    <property type="entry name" value="Cupredoxins"/>
    <property type="match status" value="3"/>
</dbReference>
<dbReference type="HOGENOM" id="CLU_009100_5_2_6"/>
<evidence type="ECO:0000259" key="5">
    <source>
        <dbReference type="Pfam" id="PF07731"/>
    </source>
</evidence>
<dbReference type="RefSeq" id="WP_014403110.1">
    <property type="nucleotide sequence ID" value="NC_017033.1"/>
</dbReference>
<organism evidence="7 8">
    <name type="scientific">Frateuria aurantia (strain ATCC 33424 / DSM 6220 / KCTC 2777 / LMG 1558 / NBRC 3245 / NCIMB 13370)</name>
    <name type="common">Acetobacter aurantius</name>
    <dbReference type="NCBI Taxonomy" id="767434"/>
    <lineage>
        <taxon>Bacteria</taxon>
        <taxon>Pseudomonadati</taxon>
        <taxon>Pseudomonadota</taxon>
        <taxon>Gammaproteobacteria</taxon>
        <taxon>Lysobacterales</taxon>
        <taxon>Rhodanobacteraceae</taxon>
        <taxon>Frateuria</taxon>
    </lineage>
</organism>
<name>H8KYB0_FRAAD</name>
<dbReference type="STRING" id="767434.Fraau_1695"/>
<dbReference type="CDD" id="cd13896">
    <property type="entry name" value="CuRO_3_CopA"/>
    <property type="match status" value="1"/>
</dbReference>
<dbReference type="Pfam" id="PF00394">
    <property type="entry name" value="Cu-oxidase"/>
    <property type="match status" value="1"/>
</dbReference>
<proteinExistence type="predicted"/>
<dbReference type="InterPro" id="IPR011706">
    <property type="entry name" value="Cu-oxidase_C"/>
</dbReference>
<dbReference type="Proteomes" id="UP000005234">
    <property type="component" value="Chromosome"/>
</dbReference>
<dbReference type="EMBL" id="CP003350">
    <property type="protein sequence ID" value="AFC86105.1"/>
    <property type="molecule type" value="Genomic_DNA"/>
</dbReference>
<feature type="domain" description="Plastocyanin-like" evidence="4">
    <location>
        <begin position="176"/>
        <end position="338"/>
    </location>
</feature>
<dbReference type="InterPro" id="IPR034282">
    <property type="entry name" value="CuRO_2_CopA"/>
</dbReference>
<feature type="domain" description="Plastocyanin-like" evidence="6">
    <location>
        <begin position="57"/>
        <end position="166"/>
    </location>
</feature>
<dbReference type="OrthoDB" id="9757546at2"/>
<dbReference type="InterPro" id="IPR001117">
    <property type="entry name" value="Cu-oxidase_2nd"/>
</dbReference>
<dbReference type="InterPro" id="IPR002355">
    <property type="entry name" value="Cu_oxidase_Cu_BS"/>
</dbReference>
<evidence type="ECO:0000259" key="4">
    <source>
        <dbReference type="Pfam" id="PF00394"/>
    </source>
</evidence>
<dbReference type="GO" id="GO:0016491">
    <property type="term" value="F:oxidoreductase activity"/>
    <property type="evidence" value="ECO:0007669"/>
    <property type="project" value="UniProtKB-KW"/>
</dbReference>
<dbReference type="eggNOG" id="COG2132">
    <property type="taxonomic scope" value="Bacteria"/>
</dbReference>
<evidence type="ECO:0000313" key="7">
    <source>
        <dbReference type="EMBL" id="AFC86105.1"/>
    </source>
</evidence>
<accession>H8KYB0</accession>
<dbReference type="AlphaFoldDB" id="H8KYB0"/>
<dbReference type="PANTHER" id="PTHR11709:SF394">
    <property type="entry name" value="FI03373P-RELATED"/>
    <property type="match status" value="1"/>
</dbReference>
<gene>
    <name evidence="7" type="ordered locus">Fraau_1695</name>
</gene>
<keyword evidence="3" id="KW-0186">Copper</keyword>
<protein>
    <submittedName>
        <fullName evidence="7">Copper-resistance protein, CopA family</fullName>
    </submittedName>
</protein>
<dbReference type="Pfam" id="PF07732">
    <property type="entry name" value="Cu-oxidase_3"/>
    <property type="match status" value="1"/>
</dbReference>
<dbReference type="InterPro" id="IPR011707">
    <property type="entry name" value="Cu-oxidase-like_N"/>
</dbReference>
<evidence type="ECO:0000313" key="8">
    <source>
        <dbReference type="Proteomes" id="UP000005234"/>
    </source>
</evidence>
<keyword evidence="8" id="KW-1185">Reference proteome</keyword>
<dbReference type="GO" id="GO:0042597">
    <property type="term" value="C:periplasmic space"/>
    <property type="evidence" value="ECO:0007669"/>
    <property type="project" value="InterPro"/>
</dbReference>
<evidence type="ECO:0000256" key="3">
    <source>
        <dbReference type="ARBA" id="ARBA00023008"/>
    </source>
</evidence>
<evidence type="ECO:0000259" key="6">
    <source>
        <dbReference type="Pfam" id="PF07732"/>
    </source>
</evidence>
<dbReference type="InterPro" id="IPR045087">
    <property type="entry name" value="Cu-oxidase_fam"/>
</dbReference>
<sequence>MKSFISGVGLDLARRRFVTGLGLAGAGMVLAGDAFSRALQLPRQTLQGQRFELELGSKTVNFTGRQAMATTVNGQLPGPLLRWRQGDMVTIRVRNRMAVESSVHWHGIILPSDMDGVPGLSFAGIAPGGEYLYRFQVNQSGTYWYHSHSHFQEQTGLYGPIIIEPRGGERHPVDRDYVVMLSDWTDSDPDTVFHNLYRQGDYYNYGRRTAMTTLEEIRRSGLKTTWQMRRMWNQMRMSSTDLSDVSGHLYTYLMNGTSPAGGWQALFKPGERVKLRFINGSAMTIFDVRIPGLRMQVVAADGQDIEPVSVDEFRIGVAETYDVIVAPAGDRPWSIFAQSIDRSGFACGSLTPRADWRAVPPAMDHRVPLSMNDMMGDMMGGDRVKSPALGVEVDMQVPTPRTNLDDPGVGLRSNGRQVLSYADLHAVDAPIAEEVDKELTLHLTGNMERYLWSFDGVRSSQAEPLRLQRGTRYRFRLVNDTMMAHPIHLHGMWSELENPDGEFQVRKHTVLVQPAQELSYRVTADAVGRWAYHCHLLYHMEAGMFREVVVA</sequence>
<dbReference type="InterPro" id="IPR006376">
    <property type="entry name" value="Cu-R_CopA"/>
</dbReference>
<dbReference type="InterPro" id="IPR008972">
    <property type="entry name" value="Cupredoxin"/>
</dbReference>
<keyword evidence="1" id="KW-0479">Metal-binding</keyword>